<protein>
    <submittedName>
        <fullName evidence="1">Uncharacterized protein</fullName>
    </submittedName>
</protein>
<keyword evidence="2" id="KW-1185">Reference proteome</keyword>
<reference evidence="1" key="1">
    <citation type="journal article" date="2020" name="Stud. Mycol.">
        <title>101 Dothideomycetes genomes: a test case for predicting lifestyles and emergence of pathogens.</title>
        <authorList>
            <person name="Haridas S."/>
            <person name="Albert R."/>
            <person name="Binder M."/>
            <person name="Bloem J."/>
            <person name="Labutti K."/>
            <person name="Salamov A."/>
            <person name="Andreopoulos B."/>
            <person name="Baker S."/>
            <person name="Barry K."/>
            <person name="Bills G."/>
            <person name="Bluhm B."/>
            <person name="Cannon C."/>
            <person name="Castanera R."/>
            <person name="Culley D."/>
            <person name="Daum C."/>
            <person name="Ezra D."/>
            <person name="Gonzalez J."/>
            <person name="Henrissat B."/>
            <person name="Kuo A."/>
            <person name="Liang C."/>
            <person name="Lipzen A."/>
            <person name="Lutzoni F."/>
            <person name="Magnuson J."/>
            <person name="Mondo S."/>
            <person name="Nolan M."/>
            <person name="Ohm R."/>
            <person name="Pangilinan J."/>
            <person name="Park H.-J."/>
            <person name="Ramirez L."/>
            <person name="Alfaro M."/>
            <person name="Sun H."/>
            <person name="Tritt A."/>
            <person name="Yoshinaga Y."/>
            <person name="Zwiers L.-H."/>
            <person name="Turgeon B."/>
            <person name="Goodwin S."/>
            <person name="Spatafora J."/>
            <person name="Crous P."/>
            <person name="Grigoriev I."/>
        </authorList>
    </citation>
    <scope>NUCLEOTIDE SEQUENCE</scope>
    <source>
        <strain evidence="1">ATCC 200398</strain>
    </source>
</reference>
<dbReference type="EMBL" id="MU003514">
    <property type="protein sequence ID" value="KAF2468883.1"/>
    <property type="molecule type" value="Genomic_DNA"/>
</dbReference>
<evidence type="ECO:0000313" key="2">
    <source>
        <dbReference type="Proteomes" id="UP000799755"/>
    </source>
</evidence>
<comment type="caution">
    <text evidence="1">The sequence shown here is derived from an EMBL/GenBank/DDBJ whole genome shotgun (WGS) entry which is preliminary data.</text>
</comment>
<proteinExistence type="predicted"/>
<accession>A0ACB6QPG5</accession>
<organism evidence="1 2">
    <name type="scientific">Lindgomyces ingoldianus</name>
    <dbReference type="NCBI Taxonomy" id="673940"/>
    <lineage>
        <taxon>Eukaryota</taxon>
        <taxon>Fungi</taxon>
        <taxon>Dikarya</taxon>
        <taxon>Ascomycota</taxon>
        <taxon>Pezizomycotina</taxon>
        <taxon>Dothideomycetes</taxon>
        <taxon>Pleosporomycetidae</taxon>
        <taxon>Pleosporales</taxon>
        <taxon>Lindgomycetaceae</taxon>
        <taxon>Lindgomyces</taxon>
    </lineage>
</organism>
<sequence>MPIATVTVDSEHTLLYNAIESCSIERLRLTLREICQNSEDAFRLACNALLLGKGELKKATEPKKEERKKTTDFAENTDNGYEEGEEYKAGIEESEYSDASASEPLDAPQGQKRKRACTRQRYEMCGQCETEYDVLDNNTESCVWHEGELELKDDSSIWDEWDENIWGELDTDDNRVEYPKGFAWTCCEWSGDKKGCKQSIHRPDRTKRARVWGPKTPKISASTRNPHGIGSKAMTLNF</sequence>
<gene>
    <name evidence="1" type="ORF">BDR25DRAFT_344111</name>
</gene>
<dbReference type="Proteomes" id="UP000799755">
    <property type="component" value="Unassembled WGS sequence"/>
</dbReference>
<evidence type="ECO:0000313" key="1">
    <source>
        <dbReference type="EMBL" id="KAF2468883.1"/>
    </source>
</evidence>
<name>A0ACB6QPG5_9PLEO</name>